<proteinExistence type="predicted"/>
<organism evidence="2 3">
    <name type="scientific">Nonomuraea antimicrobica</name>
    <dbReference type="NCBI Taxonomy" id="561173"/>
    <lineage>
        <taxon>Bacteria</taxon>
        <taxon>Bacillati</taxon>
        <taxon>Actinomycetota</taxon>
        <taxon>Actinomycetes</taxon>
        <taxon>Streptosporangiales</taxon>
        <taxon>Streptosporangiaceae</taxon>
        <taxon>Nonomuraea</taxon>
    </lineage>
</organism>
<keyword evidence="3" id="KW-1185">Reference proteome</keyword>
<accession>A0ABP7CXJ5</accession>
<feature type="signal peptide" evidence="1">
    <location>
        <begin position="1"/>
        <end position="28"/>
    </location>
</feature>
<sequence length="127" mass="13972">MGKILRKTLASVAGSVTALLLMANTAQAADGPTAYHGSDWAVGVRYDDFLFPDIFHGVQVKDVEDDGNYVFAQVWYYDNRSASERMTTAYDYTLNSTPTSQGLPGVPVKYRVCEENGSCGGYKSWPR</sequence>
<reference evidence="3" key="1">
    <citation type="journal article" date="2019" name="Int. J. Syst. Evol. Microbiol.">
        <title>The Global Catalogue of Microorganisms (GCM) 10K type strain sequencing project: providing services to taxonomists for standard genome sequencing and annotation.</title>
        <authorList>
            <consortium name="The Broad Institute Genomics Platform"/>
            <consortium name="The Broad Institute Genome Sequencing Center for Infectious Disease"/>
            <person name="Wu L."/>
            <person name="Ma J."/>
        </authorList>
    </citation>
    <scope>NUCLEOTIDE SEQUENCE [LARGE SCALE GENOMIC DNA]</scope>
    <source>
        <strain evidence="3">JCM 16904</strain>
    </source>
</reference>
<name>A0ABP7CXJ5_9ACTN</name>
<evidence type="ECO:0000256" key="1">
    <source>
        <dbReference type="SAM" id="SignalP"/>
    </source>
</evidence>
<feature type="chain" id="PRO_5046218305" description="Secreted protein" evidence="1">
    <location>
        <begin position="29"/>
        <end position="127"/>
    </location>
</feature>
<gene>
    <name evidence="2" type="ORF">GCM10022224_072350</name>
</gene>
<evidence type="ECO:0000313" key="3">
    <source>
        <dbReference type="Proteomes" id="UP001500902"/>
    </source>
</evidence>
<keyword evidence="1" id="KW-0732">Signal</keyword>
<dbReference type="Proteomes" id="UP001500902">
    <property type="component" value="Unassembled WGS sequence"/>
</dbReference>
<evidence type="ECO:0008006" key="4">
    <source>
        <dbReference type="Google" id="ProtNLM"/>
    </source>
</evidence>
<comment type="caution">
    <text evidence="2">The sequence shown here is derived from an EMBL/GenBank/DDBJ whole genome shotgun (WGS) entry which is preliminary data.</text>
</comment>
<dbReference type="RefSeq" id="WP_344888402.1">
    <property type="nucleotide sequence ID" value="NZ_BAAAZP010000148.1"/>
</dbReference>
<protein>
    <recommendedName>
        <fullName evidence="4">Secreted protein</fullName>
    </recommendedName>
</protein>
<dbReference type="EMBL" id="BAAAZP010000148">
    <property type="protein sequence ID" value="GAA3696232.1"/>
    <property type="molecule type" value="Genomic_DNA"/>
</dbReference>
<evidence type="ECO:0000313" key="2">
    <source>
        <dbReference type="EMBL" id="GAA3696232.1"/>
    </source>
</evidence>